<dbReference type="PANTHER" id="PTHR23201">
    <property type="entry name" value="EXTENSIN, PROLINE-RICH PROTEIN"/>
    <property type="match status" value="1"/>
</dbReference>
<keyword evidence="4" id="KW-1185">Reference proteome</keyword>
<organism evidence="4">
    <name type="scientific">Selaginella moellendorffii</name>
    <name type="common">Spikemoss</name>
    <dbReference type="NCBI Taxonomy" id="88036"/>
    <lineage>
        <taxon>Eukaryota</taxon>
        <taxon>Viridiplantae</taxon>
        <taxon>Streptophyta</taxon>
        <taxon>Embryophyta</taxon>
        <taxon>Tracheophyta</taxon>
        <taxon>Lycopodiopsida</taxon>
        <taxon>Selaginellales</taxon>
        <taxon>Selaginellaceae</taxon>
        <taxon>Selaginella</taxon>
    </lineage>
</organism>
<dbReference type="Pfam" id="PF02704">
    <property type="entry name" value="GASA"/>
    <property type="match status" value="1"/>
</dbReference>
<accession>D8RQJ1</accession>
<dbReference type="eggNOG" id="ENOG502SAJ5">
    <property type="taxonomic scope" value="Eukaryota"/>
</dbReference>
<dbReference type="InterPro" id="IPR003854">
    <property type="entry name" value="GASA"/>
</dbReference>
<evidence type="ECO:0000313" key="2">
    <source>
        <dbReference type="EMBL" id="EFJ22284.1"/>
    </source>
</evidence>
<gene>
    <name evidence="2" type="ORF">SELMODRAFT_105312</name>
    <name evidence="3" type="ORF">SELMODRAFT_99234</name>
</gene>
<dbReference type="KEGG" id="smo:SELMODRAFT_99234"/>
<feature type="non-terminal residue" evidence="3">
    <location>
        <position position="1"/>
    </location>
</feature>
<dbReference type="KEGG" id="smo:SELMODRAFT_105312"/>
<dbReference type="Gramene" id="EFJ22284">
    <property type="protein sequence ID" value="EFJ22284"/>
    <property type="gene ID" value="SELMODRAFT_105312"/>
</dbReference>
<dbReference type="AlphaFoldDB" id="D8RQJ1"/>
<dbReference type="InParanoid" id="D8RQJ1"/>
<evidence type="ECO:0000256" key="1">
    <source>
        <dbReference type="ARBA" id="ARBA00010582"/>
    </source>
</evidence>
<dbReference type="Proteomes" id="UP000001514">
    <property type="component" value="Unassembled WGS sequence"/>
</dbReference>
<evidence type="ECO:0008006" key="5">
    <source>
        <dbReference type="Google" id="ProtNLM"/>
    </source>
</evidence>
<dbReference type="EMBL" id="GL377596">
    <property type="protein sequence ID" value="EFJ22284.1"/>
    <property type="molecule type" value="Genomic_DNA"/>
</dbReference>
<dbReference type="Gramene" id="EFJ25663">
    <property type="protein sequence ID" value="EFJ25663"/>
    <property type="gene ID" value="SELMODRAFT_99234"/>
</dbReference>
<dbReference type="FunCoup" id="D8RQJ1">
    <property type="interactions" value="232"/>
</dbReference>
<evidence type="ECO:0000313" key="3">
    <source>
        <dbReference type="EMBL" id="EFJ25663.1"/>
    </source>
</evidence>
<name>D8RQJ1_SELML</name>
<dbReference type="PANTHER" id="PTHR23201:SF141">
    <property type="entry name" value="GIBBERELLIN-REGULATED PROTEIN 10"/>
    <property type="match status" value="1"/>
</dbReference>
<dbReference type="HOGENOM" id="CLU_142643_5_2_1"/>
<evidence type="ECO:0000313" key="4">
    <source>
        <dbReference type="Proteomes" id="UP000001514"/>
    </source>
</evidence>
<sequence>DCPSACDYRCSKASLHNRCIKFCNICCRKCNCVPPGTAGNKEKCPCYNNIKNSKGGPKCP</sequence>
<protein>
    <recommendedName>
        <fullName evidence="5">Gibberellin regulated protein</fullName>
    </recommendedName>
</protein>
<reference evidence="3 4" key="1">
    <citation type="journal article" date="2011" name="Science">
        <title>The Selaginella genome identifies genetic changes associated with the evolution of vascular plants.</title>
        <authorList>
            <person name="Banks J.A."/>
            <person name="Nishiyama T."/>
            <person name="Hasebe M."/>
            <person name="Bowman J.L."/>
            <person name="Gribskov M."/>
            <person name="dePamphilis C."/>
            <person name="Albert V.A."/>
            <person name="Aono N."/>
            <person name="Aoyama T."/>
            <person name="Ambrose B.A."/>
            <person name="Ashton N.W."/>
            <person name="Axtell M.J."/>
            <person name="Barker E."/>
            <person name="Barker M.S."/>
            <person name="Bennetzen J.L."/>
            <person name="Bonawitz N.D."/>
            <person name="Chapple C."/>
            <person name="Cheng C."/>
            <person name="Correa L.G."/>
            <person name="Dacre M."/>
            <person name="DeBarry J."/>
            <person name="Dreyer I."/>
            <person name="Elias M."/>
            <person name="Engstrom E.M."/>
            <person name="Estelle M."/>
            <person name="Feng L."/>
            <person name="Finet C."/>
            <person name="Floyd S.K."/>
            <person name="Frommer W.B."/>
            <person name="Fujita T."/>
            <person name="Gramzow L."/>
            <person name="Gutensohn M."/>
            <person name="Harholt J."/>
            <person name="Hattori M."/>
            <person name="Heyl A."/>
            <person name="Hirai T."/>
            <person name="Hiwatashi Y."/>
            <person name="Ishikawa M."/>
            <person name="Iwata M."/>
            <person name="Karol K.G."/>
            <person name="Koehler B."/>
            <person name="Kolukisaoglu U."/>
            <person name="Kubo M."/>
            <person name="Kurata T."/>
            <person name="Lalonde S."/>
            <person name="Li K."/>
            <person name="Li Y."/>
            <person name="Litt A."/>
            <person name="Lyons E."/>
            <person name="Manning G."/>
            <person name="Maruyama T."/>
            <person name="Michael T.P."/>
            <person name="Mikami K."/>
            <person name="Miyazaki S."/>
            <person name="Morinaga S."/>
            <person name="Murata T."/>
            <person name="Mueller-Roeber B."/>
            <person name="Nelson D.R."/>
            <person name="Obara M."/>
            <person name="Oguri Y."/>
            <person name="Olmstead R.G."/>
            <person name="Onodera N."/>
            <person name="Petersen B.L."/>
            <person name="Pils B."/>
            <person name="Prigge M."/>
            <person name="Rensing S.A."/>
            <person name="Riano-Pachon D.M."/>
            <person name="Roberts A.W."/>
            <person name="Sato Y."/>
            <person name="Scheller H.V."/>
            <person name="Schulz B."/>
            <person name="Schulz C."/>
            <person name="Shakirov E.V."/>
            <person name="Shibagaki N."/>
            <person name="Shinohara N."/>
            <person name="Shippen D.E."/>
            <person name="Soerensen I."/>
            <person name="Sotooka R."/>
            <person name="Sugimoto N."/>
            <person name="Sugita M."/>
            <person name="Sumikawa N."/>
            <person name="Tanurdzic M."/>
            <person name="Theissen G."/>
            <person name="Ulvskov P."/>
            <person name="Wakazuki S."/>
            <person name="Weng J.K."/>
            <person name="Willats W.W."/>
            <person name="Wipf D."/>
            <person name="Wolf P.G."/>
            <person name="Yang L."/>
            <person name="Zimmer A.D."/>
            <person name="Zhu Q."/>
            <person name="Mitros T."/>
            <person name="Hellsten U."/>
            <person name="Loque D."/>
            <person name="Otillar R."/>
            <person name="Salamov A."/>
            <person name="Schmutz J."/>
            <person name="Shapiro H."/>
            <person name="Lindquist E."/>
            <person name="Lucas S."/>
            <person name="Rokhsar D."/>
            <person name="Grigoriev I.V."/>
        </authorList>
    </citation>
    <scope>NUCLEOTIDE SEQUENCE [LARGE SCALE GENOMIC DNA]</scope>
</reference>
<dbReference type="EMBL" id="GL377586">
    <property type="protein sequence ID" value="EFJ25663.1"/>
    <property type="molecule type" value="Genomic_DNA"/>
</dbReference>
<proteinExistence type="inferred from homology"/>
<dbReference type="OMA" id="WKNKICN"/>
<comment type="similarity">
    <text evidence="1">Belongs to the GASA family.</text>
</comment>